<evidence type="ECO:0000256" key="1">
    <source>
        <dbReference type="SAM" id="MobiDB-lite"/>
    </source>
</evidence>
<evidence type="ECO:0000313" key="3">
    <source>
        <dbReference type="Proteomes" id="UP001437256"/>
    </source>
</evidence>
<reference evidence="2 3" key="1">
    <citation type="submission" date="2024-05" db="EMBL/GenBank/DDBJ databases">
        <title>A draft genome resource for the thread blight pathogen Marasmius tenuissimus strain MS-2.</title>
        <authorList>
            <person name="Yulfo-Soto G.E."/>
            <person name="Baruah I.K."/>
            <person name="Amoako-Attah I."/>
            <person name="Bukari Y."/>
            <person name="Meinhardt L.W."/>
            <person name="Bailey B.A."/>
            <person name="Cohen S.P."/>
        </authorList>
    </citation>
    <scope>NUCLEOTIDE SEQUENCE [LARGE SCALE GENOMIC DNA]</scope>
    <source>
        <strain evidence="2 3">MS-2</strain>
    </source>
</reference>
<evidence type="ECO:0000313" key="2">
    <source>
        <dbReference type="EMBL" id="KAL0062415.1"/>
    </source>
</evidence>
<feature type="region of interest" description="Disordered" evidence="1">
    <location>
        <begin position="91"/>
        <end position="130"/>
    </location>
</feature>
<protein>
    <submittedName>
        <fullName evidence="2">Uncharacterized protein</fullName>
    </submittedName>
</protein>
<comment type="caution">
    <text evidence="2">The sequence shown here is derived from an EMBL/GenBank/DDBJ whole genome shotgun (WGS) entry which is preliminary data.</text>
</comment>
<feature type="compositionally biased region" description="Basic and acidic residues" evidence="1">
    <location>
        <begin position="7"/>
        <end position="34"/>
    </location>
</feature>
<sequence>MPVIRNSARDEHRGSNSSRRDRQPPTEAERQAKKAEKKARKARNQFNECDKDTLEPYRICGSFWPWGINVFTKSVEFVLAFGLKEEIEAEAAHNSDNGTAVNDADANQEDSSDKDEDSDDKDEGENIFAAPGEMTEAEKIVLCTTYARWKSLYPTLHA</sequence>
<keyword evidence="3" id="KW-1185">Reference proteome</keyword>
<feature type="region of interest" description="Disordered" evidence="1">
    <location>
        <begin position="1"/>
        <end position="45"/>
    </location>
</feature>
<accession>A0ABR2ZL61</accession>
<organism evidence="2 3">
    <name type="scientific">Marasmius tenuissimus</name>
    <dbReference type="NCBI Taxonomy" id="585030"/>
    <lineage>
        <taxon>Eukaryota</taxon>
        <taxon>Fungi</taxon>
        <taxon>Dikarya</taxon>
        <taxon>Basidiomycota</taxon>
        <taxon>Agaricomycotina</taxon>
        <taxon>Agaricomycetes</taxon>
        <taxon>Agaricomycetidae</taxon>
        <taxon>Agaricales</taxon>
        <taxon>Marasmiineae</taxon>
        <taxon>Marasmiaceae</taxon>
        <taxon>Marasmius</taxon>
    </lineage>
</organism>
<dbReference type="EMBL" id="JBBXMP010000105">
    <property type="protein sequence ID" value="KAL0062415.1"/>
    <property type="molecule type" value="Genomic_DNA"/>
</dbReference>
<proteinExistence type="predicted"/>
<dbReference type="Proteomes" id="UP001437256">
    <property type="component" value="Unassembled WGS sequence"/>
</dbReference>
<feature type="compositionally biased region" description="Acidic residues" evidence="1">
    <location>
        <begin position="106"/>
        <end position="125"/>
    </location>
</feature>
<name>A0ABR2ZL61_9AGAR</name>
<gene>
    <name evidence="2" type="ORF">AAF712_010694</name>
</gene>